<keyword evidence="13" id="KW-1185">Reference proteome</keyword>
<dbReference type="AlphaFoldDB" id="S7PNA9"/>
<comment type="similarity">
    <text evidence="2">Belongs to the TBP family.</text>
</comment>
<dbReference type="Proteomes" id="UP000052978">
    <property type="component" value="Unassembled WGS sequence"/>
</dbReference>
<evidence type="ECO:0000256" key="8">
    <source>
        <dbReference type="ARBA" id="ARBA00023163"/>
    </source>
</evidence>
<evidence type="ECO:0000256" key="2">
    <source>
        <dbReference type="ARBA" id="ARBA00005560"/>
    </source>
</evidence>
<keyword evidence="4" id="KW-0853">WD repeat</keyword>
<proteinExistence type="inferred from homology"/>
<dbReference type="SUPFAM" id="SSF55945">
    <property type="entry name" value="TATA-box binding protein-like"/>
    <property type="match status" value="1"/>
</dbReference>
<dbReference type="GO" id="GO:0061512">
    <property type="term" value="P:protein localization to cilium"/>
    <property type="evidence" value="ECO:0007669"/>
    <property type="project" value="TreeGrafter"/>
</dbReference>
<evidence type="ECO:0000256" key="5">
    <source>
        <dbReference type="ARBA" id="ARBA00022737"/>
    </source>
</evidence>
<accession>S7PNA9</accession>
<keyword evidence="12" id="KW-0282">Flagellum</keyword>
<dbReference type="Gene3D" id="2.130.10.10">
    <property type="entry name" value="YVTN repeat-like/Quinoprotein amine dehydrogenase"/>
    <property type="match status" value="1"/>
</dbReference>
<dbReference type="GO" id="GO:0035721">
    <property type="term" value="P:intraciliary retrograde transport"/>
    <property type="evidence" value="ECO:0007669"/>
    <property type="project" value="TreeGrafter"/>
</dbReference>
<keyword evidence="6" id="KW-0969">Cilium</keyword>
<dbReference type="InterPro" id="IPR056153">
    <property type="entry name" value="Beta-prop_IFT122_1st"/>
</dbReference>
<dbReference type="InterPro" id="IPR036322">
    <property type="entry name" value="WD40_repeat_dom_sf"/>
</dbReference>
<dbReference type="Gene3D" id="3.30.310.10">
    <property type="entry name" value="TATA-Binding Protein"/>
    <property type="match status" value="1"/>
</dbReference>
<evidence type="ECO:0000256" key="3">
    <source>
        <dbReference type="ARBA" id="ARBA00019442"/>
    </source>
</evidence>
<evidence type="ECO:0000313" key="13">
    <source>
        <dbReference type="Proteomes" id="UP000052978"/>
    </source>
</evidence>
<dbReference type="EMBL" id="KE162847">
    <property type="protein sequence ID" value="EPQ09827.1"/>
    <property type="molecule type" value="Genomic_DNA"/>
</dbReference>
<dbReference type="InterPro" id="IPR056152">
    <property type="entry name" value="Beta-prop_IFT122_2nd"/>
</dbReference>
<dbReference type="SMART" id="SM00320">
    <property type="entry name" value="WD40"/>
    <property type="match status" value="1"/>
</dbReference>
<reference evidence="12 13" key="1">
    <citation type="journal article" date="2013" name="Nat. Commun.">
        <title>Genome analysis reveals insights into physiology and longevity of the Brandt's bat Myotis brandtii.</title>
        <authorList>
            <person name="Seim I."/>
            <person name="Fang X."/>
            <person name="Xiong Z."/>
            <person name="Lobanov A.V."/>
            <person name="Huang Z."/>
            <person name="Ma S."/>
            <person name="Feng Y."/>
            <person name="Turanov A.A."/>
            <person name="Zhu Y."/>
            <person name="Lenz T.L."/>
            <person name="Gerashchenko M.V."/>
            <person name="Fan D."/>
            <person name="Hee Yim S."/>
            <person name="Yao X."/>
            <person name="Jordan D."/>
            <person name="Xiong Y."/>
            <person name="Ma Y."/>
            <person name="Lyapunov A.N."/>
            <person name="Chen G."/>
            <person name="Kulakova O.I."/>
            <person name="Sun Y."/>
            <person name="Lee S.G."/>
            <person name="Bronson R.T."/>
            <person name="Moskalev A.A."/>
            <person name="Sunyaev S.R."/>
            <person name="Zhang G."/>
            <person name="Krogh A."/>
            <person name="Wang J."/>
            <person name="Gladyshev V.N."/>
        </authorList>
    </citation>
    <scope>NUCLEOTIDE SEQUENCE [LARGE SCALE GENOMIC DNA]</scope>
</reference>
<dbReference type="Pfam" id="PF23381">
    <property type="entry name" value="Beta-prop_IFT122_1st"/>
    <property type="match status" value="1"/>
</dbReference>
<dbReference type="InterPro" id="IPR015943">
    <property type="entry name" value="WD40/YVTN_repeat-like_dom_sf"/>
</dbReference>
<feature type="domain" description="IFT122 first beta-propeller" evidence="11">
    <location>
        <begin position="49"/>
        <end position="132"/>
    </location>
</feature>
<feature type="domain" description="IFT122 second beta-propeller" evidence="10">
    <location>
        <begin position="137"/>
        <end position="185"/>
    </location>
</feature>
<evidence type="ECO:0000256" key="9">
    <source>
        <dbReference type="ARBA" id="ARBA00023273"/>
    </source>
</evidence>
<evidence type="ECO:0000256" key="7">
    <source>
        <dbReference type="ARBA" id="ARBA00023125"/>
    </source>
</evidence>
<dbReference type="SUPFAM" id="SSF50978">
    <property type="entry name" value="WD40 repeat-like"/>
    <property type="match status" value="1"/>
</dbReference>
<dbReference type="GO" id="GO:0006352">
    <property type="term" value="P:DNA-templated transcription initiation"/>
    <property type="evidence" value="ECO:0007669"/>
    <property type="project" value="InterPro"/>
</dbReference>
<protein>
    <recommendedName>
        <fullName evidence="3">Intraflagellar transport protein 122 homolog</fullName>
    </recommendedName>
</protein>
<sequence length="203" mass="23186">MPFEIRLPEFTKNNRPHASYEPELHPAVCYRIKSLRATLQIFSTGSITVTGPNIGKDRPLNFDPCCISYFTKGEYILLGGSDKQVSLFTKDGVRLGTVGEQNSWVWTCKVKPDSNYVVVGCQDGTISFYQLIFSTVHGLYKDRYAYRDSMTDVIVQHLITEQKDMCGMRPKSYVTKFDQGDERLSWKFVHAVLQMSSVVTTEW</sequence>
<organism evidence="12 13">
    <name type="scientific">Myotis brandtii</name>
    <name type="common">Brandt's bat</name>
    <dbReference type="NCBI Taxonomy" id="109478"/>
    <lineage>
        <taxon>Eukaryota</taxon>
        <taxon>Metazoa</taxon>
        <taxon>Chordata</taxon>
        <taxon>Craniata</taxon>
        <taxon>Vertebrata</taxon>
        <taxon>Euteleostomi</taxon>
        <taxon>Mammalia</taxon>
        <taxon>Eutheria</taxon>
        <taxon>Laurasiatheria</taxon>
        <taxon>Chiroptera</taxon>
        <taxon>Yangochiroptera</taxon>
        <taxon>Vespertilionidae</taxon>
        <taxon>Myotis</taxon>
    </lineage>
</organism>
<keyword evidence="7" id="KW-0238">DNA-binding</keyword>
<evidence type="ECO:0000256" key="4">
    <source>
        <dbReference type="ARBA" id="ARBA00022574"/>
    </source>
</evidence>
<evidence type="ECO:0000256" key="6">
    <source>
        <dbReference type="ARBA" id="ARBA00023069"/>
    </source>
</evidence>
<keyword evidence="8" id="KW-0804">Transcription</keyword>
<dbReference type="GO" id="GO:1905515">
    <property type="term" value="P:non-motile cilium assembly"/>
    <property type="evidence" value="ECO:0007669"/>
    <property type="project" value="TreeGrafter"/>
</dbReference>
<keyword evidence="9" id="KW-0966">Cell projection</keyword>
<dbReference type="InterPro" id="IPR012295">
    <property type="entry name" value="TBP_dom_sf"/>
</dbReference>
<comment type="subcellular location">
    <subcellularLocation>
        <location evidence="1">Cytoplasm</location>
        <location evidence="1">Cytoskeleton</location>
        <location evidence="1">Cilium basal body</location>
    </subcellularLocation>
</comment>
<gene>
    <name evidence="12" type="ORF">D623_10023372</name>
</gene>
<dbReference type="InterPro" id="IPR039857">
    <property type="entry name" value="Ift122/121"/>
</dbReference>
<dbReference type="Pfam" id="PF23377">
    <property type="entry name" value="Beta-prop_IFT122_2nd"/>
    <property type="match status" value="1"/>
</dbReference>
<dbReference type="GO" id="GO:0003677">
    <property type="term" value="F:DNA binding"/>
    <property type="evidence" value="ECO:0007669"/>
    <property type="project" value="UniProtKB-KW"/>
</dbReference>
<dbReference type="PRINTS" id="PR00686">
    <property type="entry name" value="TIFACTORIID"/>
</dbReference>
<evidence type="ECO:0000259" key="11">
    <source>
        <dbReference type="Pfam" id="PF23381"/>
    </source>
</evidence>
<name>S7PNA9_MYOBR</name>
<dbReference type="InterPro" id="IPR000814">
    <property type="entry name" value="TBP"/>
</dbReference>
<evidence type="ECO:0000313" key="12">
    <source>
        <dbReference type="EMBL" id="EPQ09827.1"/>
    </source>
</evidence>
<dbReference type="PANTHER" id="PTHR12764:SF4">
    <property type="entry name" value="INTRAFLAGELLAR TRANSPORT PROTEIN 122 HOMOLOG"/>
    <property type="match status" value="1"/>
</dbReference>
<evidence type="ECO:0000256" key="1">
    <source>
        <dbReference type="ARBA" id="ARBA00004120"/>
    </source>
</evidence>
<dbReference type="PANTHER" id="PTHR12764">
    <property type="entry name" value="WD REPEAT DOMAIN-RELATED"/>
    <property type="match status" value="1"/>
</dbReference>
<keyword evidence="5" id="KW-0677">Repeat</keyword>
<dbReference type="InterPro" id="IPR001680">
    <property type="entry name" value="WD40_rpt"/>
</dbReference>
<dbReference type="GO" id="GO:0097730">
    <property type="term" value="C:non-motile cilium"/>
    <property type="evidence" value="ECO:0007669"/>
    <property type="project" value="TreeGrafter"/>
</dbReference>
<evidence type="ECO:0000259" key="10">
    <source>
        <dbReference type="Pfam" id="PF23377"/>
    </source>
</evidence>
<dbReference type="GO" id="GO:0030991">
    <property type="term" value="C:intraciliary transport particle A"/>
    <property type="evidence" value="ECO:0007669"/>
    <property type="project" value="TreeGrafter"/>
</dbReference>